<dbReference type="CDD" id="cd08977">
    <property type="entry name" value="SusD"/>
    <property type="match status" value="1"/>
</dbReference>
<evidence type="ECO:0000256" key="1">
    <source>
        <dbReference type="ARBA" id="ARBA00004442"/>
    </source>
</evidence>
<evidence type="ECO:0000256" key="5">
    <source>
        <dbReference type="ARBA" id="ARBA00023237"/>
    </source>
</evidence>
<dbReference type="Pfam" id="PF14322">
    <property type="entry name" value="SusD-like_3"/>
    <property type="match status" value="1"/>
</dbReference>
<keyword evidence="9" id="KW-1185">Reference proteome</keyword>
<dbReference type="Pfam" id="PF07980">
    <property type="entry name" value="SusD_RagB"/>
    <property type="match status" value="1"/>
</dbReference>
<feature type="domain" description="SusD-like N-terminal" evidence="7">
    <location>
        <begin position="93"/>
        <end position="220"/>
    </location>
</feature>
<evidence type="ECO:0000259" key="7">
    <source>
        <dbReference type="Pfam" id="PF14322"/>
    </source>
</evidence>
<evidence type="ECO:0000256" key="2">
    <source>
        <dbReference type="ARBA" id="ARBA00006275"/>
    </source>
</evidence>
<dbReference type="EMBL" id="CP015199">
    <property type="protein sequence ID" value="ANF49462.1"/>
    <property type="molecule type" value="Genomic_DNA"/>
</dbReference>
<dbReference type="SUPFAM" id="SSF48452">
    <property type="entry name" value="TPR-like"/>
    <property type="match status" value="1"/>
</dbReference>
<evidence type="ECO:0000256" key="3">
    <source>
        <dbReference type="ARBA" id="ARBA00022729"/>
    </source>
</evidence>
<gene>
    <name evidence="8" type="ORF">A0O34_02350</name>
</gene>
<feature type="domain" description="RagB/SusD" evidence="6">
    <location>
        <begin position="261"/>
        <end position="549"/>
    </location>
</feature>
<organism evidence="8 9">
    <name type="scientific">Chryseobacterium glaciei</name>
    <dbReference type="NCBI Taxonomy" id="1685010"/>
    <lineage>
        <taxon>Bacteria</taxon>
        <taxon>Pseudomonadati</taxon>
        <taxon>Bacteroidota</taxon>
        <taxon>Flavobacteriia</taxon>
        <taxon>Flavobacteriales</taxon>
        <taxon>Weeksellaceae</taxon>
        <taxon>Chryseobacterium group</taxon>
        <taxon>Chryseobacterium</taxon>
    </lineage>
</organism>
<accession>A0A172XRK3</accession>
<evidence type="ECO:0000313" key="9">
    <source>
        <dbReference type="Proteomes" id="UP000077824"/>
    </source>
</evidence>
<dbReference type="STRING" id="1685010.A0O34_02350"/>
<comment type="similarity">
    <text evidence="2">Belongs to the SusD family.</text>
</comment>
<dbReference type="InterPro" id="IPR033985">
    <property type="entry name" value="SusD-like_N"/>
</dbReference>
<evidence type="ECO:0000259" key="6">
    <source>
        <dbReference type="Pfam" id="PF07980"/>
    </source>
</evidence>
<keyword evidence="5" id="KW-0998">Cell outer membrane</keyword>
<sequence>MKKILIPFIALTLIACNIDRSPFDSKESDVILADPTGLQTITLGNYALLKGDANGGGFFNNLYRVGEYGGDNIDISGTTSDQFFYYYNYRSIKNNGRSNVIWNAGYKAIIGCNRVISKFPEGKDADTDQLIGENYFLRAYVYFSLVNVFGKPYNQGTGNLGVPLKTSDDVNELPPRATVGAIYDQVVSDLKKAEQLMTLDKKNIYASKEAAQALLSRVYLYMENNDKTIEYADKVINSGKYTMLSNSEFPSYPTKTPENNNETIFAFKYNKDGDYSDGWNTIGSMYANIQSVGWGEMYASSSYLDLIRQNPQDARMKFISPKYTSPLTPVAYWVQKGTNATGGVTYSYVFQKTFQQGGNTFFTMNSVNYQVYSEVLPNKTNYYFNNSSGVKVYVTLDNDMDKRNGYPKFYILKCSLQEGVAQLWSPVVIRLAEIYLNRAEAYAKKGMTTSALADVNIIRTRAGIPTYASTPAGQTTLEAVLQERRLELAFEAQRKYDVFRNKLDMNRQYPGSHLNGTNPFYTMPYTNNRIIEYIPEQQIQIQPNLIQNPD</sequence>
<keyword evidence="3" id="KW-0732">Signal</keyword>
<evidence type="ECO:0000313" key="8">
    <source>
        <dbReference type="EMBL" id="ANF49462.1"/>
    </source>
</evidence>
<dbReference type="PROSITE" id="PS51257">
    <property type="entry name" value="PROKAR_LIPOPROTEIN"/>
    <property type="match status" value="1"/>
</dbReference>
<dbReference type="Proteomes" id="UP000077824">
    <property type="component" value="Chromosome"/>
</dbReference>
<proteinExistence type="inferred from homology"/>
<dbReference type="AlphaFoldDB" id="A0A172XRK3"/>
<dbReference type="InterPro" id="IPR012944">
    <property type="entry name" value="SusD_RagB_dom"/>
</dbReference>
<dbReference type="KEGG" id="chh:A0O34_02350"/>
<dbReference type="InterPro" id="IPR011990">
    <property type="entry name" value="TPR-like_helical_dom_sf"/>
</dbReference>
<dbReference type="OrthoDB" id="621570at2"/>
<keyword evidence="4" id="KW-0472">Membrane</keyword>
<dbReference type="RefSeq" id="WP_066750853.1">
    <property type="nucleotide sequence ID" value="NZ_CP015199.1"/>
</dbReference>
<evidence type="ECO:0000256" key="4">
    <source>
        <dbReference type="ARBA" id="ARBA00023136"/>
    </source>
</evidence>
<dbReference type="GO" id="GO:0009279">
    <property type="term" value="C:cell outer membrane"/>
    <property type="evidence" value="ECO:0007669"/>
    <property type="project" value="UniProtKB-SubCell"/>
</dbReference>
<dbReference type="Gene3D" id="1.25.40.390">
    <property type="match status" value="2"/>
</dbReference>
<name>A0A172XRK3_9FLAO</name>
<reference evidence="8 9" key="1">
    <citation type="submission" date="2016-04" db="EMBL/GenBank/DDBJ databases">
        <title>Complete Genome Sequence of Chryseobacterium sp. IHBB 10212.</title>
        <authorList>
            <person name="Pal M."/>
            <person name="Swarnkar M.K."/>
            <person name="Kaushal K."/>
            <person name="Chhibber S."/>
            <person name="Singh A.K."/>
            <person name="Gulati A."/>
        </authorList>
    </citation>
    <scope>NUCLEOTIDE SEQUENCE [LARGE SCALE GENOMIC DNA]</scope>
    <source>
        <strain evidence="8 9">IHBB 10212</strain>
    </source>
</reference>
<comment type="subcellular location">
    <subcellularLocation>
        <location evidence="1">Cell outer membrane</location>
    </subcellularLocation>
</comment>
<protein>
    <submittedName>
        <fullName evidence="8">Carbohydrate-binding protein SusD</fullName>
    </submittedName>
</protein>